<dbReference type="Pfam" id="PF13973">
    <property type="entry name" value="DUF4222"/>
    <property type="match status" value="1"/>
</dbReference>
<dbReference type="RefSeq" id="WP_261865776.1">
    <property type="nucleotide sequence ID" value="NZ_BRCK01000001.1"/>
</dbReference>
<comment type="caution">
    <text evidence="2">The sequence shown here is derived from an EMBL/GenBank/DDBJ whole genome shotgun (WGS) entry which is preliminary data.</text>
</comment>
<accession>A0AAI9PCI3</accession>
<dbReference type="AlphaFoldDB" id="A0AAI9PCI3"/>
<dbReference type="InterPro" id="IPR025317">
    <property type="entry name" value="DUF4222"/>
</dbReference>
<evidence type="ECO:0000313" key="2">
    <source>
        <dbReference type="EMBL" id="GLV68419.1"/>
    </source>
</evidence>
<dbReference type="EMBL" id="BSRL01000001">
    <property type="protein sequence ID" value="GLV68419.1"/>
    <property type="molecule type" value="Genomic_DNA"/>
</dbReference>
<sequence length="58" mass="7106">MGEQIAELDRRYRDHYGKIVHVVGYDRQNERVIYMREGYEHECVSPLWLFQTKFTRVS</sequence>
<evidence type="ECO:0000313" key="1">
    <source>
        <dbReference type="EMBL" id="GKX46115.1"/>
    </source>
</evidence>
<reference evidence="1" key="1">
    <citation type="submission" date="2022-06" db="EMBL/GenBank/DDBJ databases">
        <title>Draft genome sequences of Pectobacterium carotovorum subsp. carotovorum str. NBRC12380.</title>
        <authorList>
            <person name="Wakabayashi Y."/>
            <person name="Kojima K."/>
        </authorList>
    </citation>
    <scope>NUCLEOTIDE SEQUENCE</scope>
    <source>
        <strain evidence="1">NBRC 12380</strain>
    </source>
</reference>
<proteinExistence type="predicted"/>
<dbReference type="Proteomes" id="UP001165145">
    <property type="component" value="Unassembled WGS sequence"/>
</dbReference>
<name>A0AAI9PCI3_PECCC</name>
<dbReference type="Proteomes" id="UP001058167">
    <property type="component" value="Unassembled WGS sequence"/>
</dbReference>
<evidence type="ECO:0000313" key="4">
    <source>
        <dbReference type="Proteomes" id="UP001165145"/>
    </source>
</evidence>
<keyword evidence="3" id="KW-1185">Reference proteome</keyword>
<organism evidence="2 4">
    <name type="scientific">Pectobacterium carotovorum subsp. carotovorum</name>
    <name type="common">Erwinia carotovora subsp. carotovora</name>
    <dbReference type="NCBI Taxonomy" id="555"/>
    <lineage>
        <taxon>Bacteria</taxon>
        <taxon>Pseudomonadati</taxon>
        <taxon>Pseudomonadota</taxon>
        <taxon>Gammaproteobacteria</taxon>
        <taxon>Enterobacterales</taxon>
        <taxon>Pectobacteriaceae</taxon>
        <taxon>Pectobacterium</taxon>
    </lineage>
</organism>
<evidence type="ECO:0000313" key="3">
    <source>
        <dbReference type="Proteomes" id="UP001058167"/>
    </source>
</evidence>
<reference evidence="2" key="2">
    <citation type="submission" date="2023-02" db="EMBL/GenBank/DDBJ databases">
        <title>Pectobacterium carotovorum subsp. carotovorum NBRC 12380.</title>
        <authorList>
            <person name="Ichikawa N."/>
            <person name="Sato H."/>
            <person name="Tonouchi N."/>
        </authorList>
    </citation>
    <scope>NUCLEOTIDE SEQUENCE</scope>
    <source>
        <strain evidence="2">NBRC 12380</strain>
    </source>
</reference>
<protein>
    <recommendedName>
        <fullName evidence="5">DUF4222 domain-containing protein</fullName>
    </recommendedName>
</protein>
<gene>
    <name evidence="2" type="ORF">Pcaca03_08630</name>
    <name evidence="1" type="ORF">SOASR016_08670</name>
</gene>
<evidence type="ECO:0008006" key="5">
    <source>
        <dbReference type="Google" id="ProtNLM"/>
    </source>
</evidence>
<dbReference type="EMBL" id="BRLF01000001">
    <property type="protein sequence ID" value="GKX46115.1"/>
    <property type="molecule type" value="Genomic_DNA"/>
</dbReference>